<keyword evidence="6" id="KW-0238">DNA-binding</keyword>
<dbReference type="EMBL" id="NFIE01000004">
    <property type="protein sequence ID" value="OUN89312.1"/>
    <property type="molecule type" value="Genomic_DNA"/>
</dbReference>
<keyword evidence="5" id="KW-0190">Covalent protein-DNA linkage</keyword>
<dbReference type="OrthoDB" id="9782620at2"/>
<comment type="similarity">
    <text evidence="1 8">Belongs to the SOS response-associated peptidase family.</text>
</comment>
<gene>
    <name evidence="9" type="ORF">B5G02_02195</name>
</gene>
<evidence type="ECO:0000256" key="2">
    <source>
        <dbReference type="ARBA" id="ARBA00022670"/>
    </source>
</evidence>
<name>A0A1Y3XV00_9ACTN</name>
<dbReference type="InterPro" id="IPR036590">
    <property type="entry name" value="SRAP-like"/>
</dbReference>
<reference evidence="10" key="1">
    <citation type="submission" date="2017-04" db="EMBL/GenBank/DDBJ databases">
        <title>Function of individual gut microbiota members based on whole genome sequencing of pure cultures obtained from chicken caecum.</title>
        <authorList>
            <person name="Medvecky M."/>
            <person name="Cejkova D."/>
            <person name="Polansky O."/>
            <person name="Karasova D."/>
            <person name="Kubasova T."/>
            <person name="Cizek A."/>
            <person name="Rychlik I."/>
        </authorList>
    </citation>
    <scope>NUCLEOTIDE SEQUENCE [LARGE SCALE GENOMIC DNA]</scope>
    <source>
        <strain evidence="10">An5</strain>
    </source>
</reference>
<evidence type="ECO:0000313" key="10">
    <source>
        <dbReference type="Proteomes" id="UP000195781"/>
    </source>
</evidence>
<dbReference type="Pfam" id="PF02586">
    <property type="entry name" value="SRAP"/>
    <property type="match status" value="1"/>
</dbReference>
<keyword evidence="7" id="KW-0456">Lyase</keyword>
<keyword evidence="2 8" id="KW-0645">Protease</keyword>
<dbReference type="PANTHER" id="PTHR13604">
    <property type="entry name" value="DC12-RELATED"/>
    <property type="match status" value="1"/>
</dbReference>
<dbReference type="Proteomes" id="UP000195781">
    <property type="component" value="Unassembled WGS sequence"/>
</dbReference>
<dbReference type="GO" id="GO:0003697">
    <property type="term" value="F:single-stranded DNA binding"/>
    <property type="evidence" value="ECO:0007669"/>
    <property type="project" value="InterPro"/>
</dbReference>
<organism evidence="9 10">
    <name type="scientific">[Collinsella] massiliensis</name>
    <dbReference type="NCBI Taxonomy" id="1232426"/>
    <lineage>
        <taxon>Bacteria</taxon>
        <taxon>Bacillati</taxon>
        <taxon>Actinomycetota</taxon>
        <taxon>Coriobacteriia</taxon>
        <taxon>Coriobacteriales</taxon>
        <taxon>Coriobacteriaceae</taxon>
        <taxon>Enorma</taxon>
    </lineage>
</organism>
<dbReference type="AlphaFoldDB" id="A0A1Y3XV00"/>
<dbReference type="GO" id="GO:0006508">
    <property type="term" value="P:proteolysis"/>
    <property type="evidence" value="ECO:0007669"/>
    <property type="project" value="UniProtKB-KW"/>
</dbReference>
<dbReference type="Gene3D" id="3.90.1680.10">
    <property type="entry name" value="SOS response associated peptidase-like"/>
    <property type="match status" value="1"/>
</dbReference>
<keyword evidence="10" id="KW-1185">Reference proteome</keyword>
<dbReference type="PANTHER" id="PTHR13604:SF0">
    <property type="entry name" value="ABASIC SITE PROCESSING PROTEIN HMCES"/>
    <property type="match status" value="1"/>
</dbReference>
<dbReference type="InterPro" id="IPR003738">
    <property type="entry name" value="SRAP"/>
</dbReference>
<evidence type="ECO:0000313" key="9">
    <source>
        <dbReference type="EMBL" id="OUN89312.1"/>
    </source>
</evidence>
<keyword evidence="4 8" id="KW-0378">Hydrolase</keyword>
<evidence type="ECO:0000256" key="5">
    <source>
        <dbReference type="ARBA" id="ARBA00023124"/>
    </source>
</evidence>
<proteinExistence type="inferred from homology"/>
<dbReference type="SUPFAM" id="SSF143081">
    <property type="entry name" value="BB1717-like"/>
    <property type="match status" value="1"/>
</dbReference>
<evidence type="ECO:0000256" key="1">
    <source>
        <dbReference type="ARBA" id="ARBA00008136"/>
    </source>
</evidence>
<dbReference type="GO" id="GO:0106300">
    <property type="term" value="P:protein-DNA covalent cross-linking repair"/>
    <property type="evidence" value="ECO:0007669"/>
    <property type="project" value="InterPro"/>
</dbReference>
<evidence type="ECO:0000256" key="3">
    <source>
        <dbReference type="ARBA" id="ARBA00022763"/>
    </source>
</evidence>
<dbReference type="RefSeq" id="WP_094334999.1">
    <property type="nucleotide sequence ID" value="NZ_NFIE01000004.1"/>
</dbReference>
<evidence type="ECO:0000256" key="4">
    <source>
        <dbReference type="ARBA" id="ARBA00022801"/>
    </source>
</evidence>
<sequence length="205" mass="22579">MCMRMCALTADEAQEVLDARLTPGSHALDEVDDFADVADAYPGSTVAAYERAEDGALVTVSLTWGFPLKDKPHAVFNTRLETALQQAREGRGMWSSAILQGRCLVPVRAFYETHGSERVKSERTGKMVRRQYRFRLPGARAFLLAGIYEDGCLSIVTVEPNASVAPVHNRMPLVLGPGESSVWLGPDFERLANRDGVDLQAEPER</sequence>
<dbReference type="EC" id="3.4.-.-" evidence="8"/>
<comment type="caution">
    <text evidence="9">The sequence shown here is derived from an EMBL/GenBank/DDBJ whole genome shotgun (WGS) entry which is preliminary data.</text>
</comment>
<protein>
    <recommendedName>
        <fullName evidence="8">Abasic site processing protein</fullName>
        <ecNumber evidence="8">3.4.-.-</ecNumber>
    </recommendedName>
</protein>
<accession>A0A1Y3XV00</accession>
<evidence type="ECO:0000256" key="6">
    <source>
        <dbReference type="ARBA" id="ARBA00023125"/>
    </source>
</evidence>
<keyword evidence="3" id="KW-0227">DNA damage</keyword>
<dbReference type="GO" id="GO:0016829">
    <property type="term" value="F:lyase activity"/>
    <property type="evidence" value="ECO:0007669"/>
    <property type="project" value="UniProtKB-KW"/>
</dbReference>
<evidence type="ECO:0000256" key="8">
    <source>
        <dbReference type="RuleBase" id="RU364100"/>
    </source>
</evidence>
<dbReference type="GO" id="GO:0008233">
    <property type="term" value="F:peptidase activity"/>
    <property type="evidence" value="ECO:0007669"/>
    <property type="project" value="UniProtKB-KW"/>
</dbReference>
<evidence type="ECO:0000256" key="7">
    <source>
        <dbReference type="ARBA" id="ARBA00023239"/>
    </source>
</evidence>